<comment type="subcellular location">
    <subcellularLocation>
        <location evidence="1">Membrane</location>
        <topology evidence="1">Multi-pass membrane protein</topology>
    </subcellularLocation>
</comment>
<feature type="transmembrane region" description="Helical" evidence="5">
    <location>
        <begin position="255"/>
        <end position="278"/>
    </location>
</feature>
<evidence type="ECO:0000256" key="1">
    <source>
        <dbReference type="ARBA" id="ARBA00004141"/>
    </source>
</evidence>
<accession>A0A543AX66</accession>
<comment type="caution">
    <text evidence="7">The sequence shown here is derived from an EMBL/GenBank/DDBJ whole genome shotgun (WGS) entry which is preliminary data.</text>
</comment>
<evidence type="ECO:0000256" key="4">
    <source>
        <dbReference type="ARBA" id="ARBA00023136"/>
    </source>
</evidence>
<dbReference type="InParanoid" id="A0A543AX66"/>
<evidence type="ECO:0000259" key="6">
    <source>
        <dbReference type="Pfam" id="PF04932"/>
    </source>
</evidence>
<dbReference type="Pfam" id="PF04932">
    <property type="entry name" value="Wzy_C"/>
    <property type="match status" value="1"/>
</dbReference>
<proteinExistence type="predicted"/>
<dbReference type="RefSeq" id="WP_142039642.1">
    <property type="nucleotide sequence ID" value="NZ_JBHTGS010000001.1"/>
</dbReference>
<dbReference type="GO" id="GO:0016874">
    <property type="term" value="F:ligase activity"/>
    <property type="evidence" value="ECO:0007669"/>
    <property type="project" value="UniProtKB-KW"/>
</dbReference>
<feature type="transmembrane region" description="Helical" evidence="5">
    <location>
        <begin position="133"/>
        <end position="153"/>
    </location>
</feature>
<feature type="domain" description="O-antigen ligase-related" evidence="6">
    <location>
        <begin position="214"/>
        <end position="374"/>
    </location>
</feature>
<evidence type="ECO:0000256" key="3">
    <source>
        <dbReference type="ARBA" id="ARBA00022989"/>
    </source>
</evidence>
<feature type="transmembrane region" description="Helical" evidence="5">
    <location>
        <begin position="31"/>
        <end position="48"/>
    </location>
</feature>
<keyword evidence="7" id="KW-0436">Ligase</keyword>
<protein>
    <submittedName>
        <fullName evidence="7">O-antigen ligase-like membrane protein</fullName>
    </submittedName>
</protein>
<feature type="transmembrane region" description="Helical" evidence="5">
    <location>
        <begin position="80"/>
        <end position="102"/>
    </location>
</feature>
<feature type="transmembrane region" description="Helical" evidence="5">
    <location>
        <begin position="109"/>
        <end position="127"/>
    </location>
</feature>
<feature type="transmembrane region" description="Helical" evidence="5">
    <location>
        <begin position="361"/>
        <end position="382"/>
    </location>
</feature>
<name>A0A543AX66_9ACTN</name>
<sequence>MTAILSVVLAAVAAAGMLALAVSLPHRSRRGWFLGVAVPLCGMVAWTYGDNPMVVWALQAVVGVIALAVTHPWWRDAGDAWRWGLCWLVMPTWLAGMVSAALMTEWTVAIQRAVYAGFAAVIVLVVVKARRDISLSVTAGFLSCLAALTLTGATQLLASQRWTVDNPFGTGMADRFWGGELLGYHPNFIALCAVVVAIRLGADTTLTRLQRGAALAVASGFLILTGSRTSFIVAFTAAVGFAIAYPRTVARARRAVTLAIAVLPLLLTGATFAVSGGVDLMLKDRYENPEASGGGFINRLLSGRVDIWEDILTDYASGSATEWLLGDTANARGVYYSITDPEHPEFDTQAKHTADNALVGALYRGGVVGLVGYLVGLFLLLWHCARRDAPLWVWLTVAALLVTGVTEDEIAQTAPAWLMLAAAEIAAVAAVRGRPDDRSRLESIDSKGAFRDVADTPR</sequence>
<dbReference type="Proteomes" id="UP000317043">
    <property type="component" value="Unassembled WGS sequence"/>
</dbReference>
<evidence type="ECO:0000256" key="5">
    <source>
        <dbReference type="SAM" id="Phobius"/>
    </source>
</evidence>
<keyword evidence="4 5" id="KW-0472">Membrane</keyword>
<evidence type="ECO:0000256" key="2">
    <source>
        <dbReference type="ARBA" id="ARBA00022692"/>
    </source>
</evidence>
<dbReference type="GO" id="GO:0016020">
    <property type="term" value="C:membrane"/>
    <property type="evidence" value="ECO:0007669"/>
    <property type="project" value="UniProtKB-SubCell"/>
</dbReference>
<organism evidence="7 8">
    <name type="scientific">Stackebrandtia endophytica</name>
    <dbReference type="NCBI Taxonomy" id="1496996"/>
    <lineage>
        <taxon>Bacteria</taxon>
        <taxon>Bacillati</taxon>
        <taxon>Actinomycetota</taxon>
        <taxon>Actinomycetes</taxon>
        <taxon>Glycomycetales</taxon>
        <taxon>Glycomycetaceae</taxon>
        <taxon>Stackebrandtia</taxon>
    </lineage>
</organism>
<dbReference type="InterPro" id="IPR007016">
    <property type="entry name" value="O-antigen_ligase-rel_domated"/>
</dbReference>
<feature type="transmembrane region" description="Helical" evidence="5">
    <location>
        <begin position="214"/>
        <end position="243"/>
    </location>
</feature>
<keyword evidence="3 5" id="KW-1133">Transmembrane helix</keyword>
<feature type="transmembrane region" description="Helical" evidence="5">
    <location>
        <begin position="181"/>
        <end position="202"/>
    </location>
</feature>
<feature type="transmembrane region" description="Helical" evidence="5">
    <location>
        <begin position="55"/>
        <end position="74"/>
    </location>
</feature>
<evidence type="ECO:0000313" key="8">
    <source>
        <dbReference type="Proteomes" id="UP000317043"/>
    </source>
</evidence>
<keyword evidence="8" id="KW-1185">Reference proteome</keyword>
<reference evidence="7 8" key="1">
    <citation type="submission" date="2019-06" db="EMBL/GenBank/DDBJ databases">
        <title>Sequencing the genomes of 1000 actinobacteria strains.</title>
        <authorList>
            <person name="Klenk H.-P."/>
        </authorList>
    </citation>
    <scope>NUCLEOTIDE SEQUENCE [LARGE SCALE GENOMIC DNA]</scope>
    <source>
        <strain evidence="7 8">DSM 45928</strain>
    </source>
</reference>
<evidence type="ECO:0000313" key="7">
    <source>
        <dbReference type="EMBL" id="TQL77167.1"/>
    </source>
</evidence>
<gene>
    <name evidence="7" type="ORF">FB566_2717</name>
</gene>
<dbReference type="OrthoDB" id="5188969at2"/>
<dbReference type="EMBL" id="VFOW01000001">
    <property type="protein sequence ID" value="TQL77167.1"/>
    <property type="molecule type" value="Genomic_DNA"/>
</dbReference>
<keyword evidence="2 5" id="KW-0812">Transmembrane</keyword>
<dbReference type="AlphaFoldDB" id="A0A543AX66"/>